<dbReference type="Proteomes" id="UP000642014">
    <property type="component" value="Unassembled WGS sequence"/>
</dbReference>
<dbReference type="EMBL" id="BMSJ01000011">
    <property type="protein sequence ID" value="GGR43296.1"/>
    <property type="molecule type" value="Genomic_DNA"/>
</dbReference>
<proteinExistence type="predicted"/>
<organism evidence="2 5">
    <name type="scientific">Streptomyces cinereoruber</name>
    <dbReference type="NCBI Taxonomy" id="67260"/>
    <lineage>
        <taxon>Bacteria</taxon>
        <taxon>Bacillati</taxon>
        <taxon>Actinomycetota</taxon>
        <taxon>Actinomycetes</taxon>
        <taxon>Kitasatosporales</taxon>
        <taxon>Streptomycetaceae</taxon>
        <taxon>Streptomyces</taxon>
    </lineage>
</organism>
<dbReference type="AlphaFoldDB" id="A0AAV4KNZ3"/>
<name>A0AAV4KNZ3_9ACTN</name>
<reference evidence="3 4" key="2">
    <citation type="submission" date="2017-09" db="EMBL/GenBank/DDBJ databases">
        <authorList>
            <person name="Lee N."/>
            <person name="Cho B.-K."/>
        </authorList>
    </citation>
    <scope>NUCLEOTIDE SEQUENCE [LARGE SCALE GENOMIC DNA]</scope>
    <source>
        <strain evidence="3 4">ATCC 19740</strain>
    </source>
</reference>
<gene>
    <name evidence="3" type="ORF">CP977_27020</name>
    <name evidence="2" type="ORF">GCM10010497_53500</name>
</gene>
<sequence length="71" mass="7399">MAIADALTCEVGGPGQKKRDMTQRYAGTSTGILSHATEVDVPEAGPLPEQRRLTTARFRSVDAGPGRGGST</sequence>
<feature type="region of interest" description="Disordered" evidence="1">
    <location>
        <begin position="1"/>
        <end position="23"/>
    </location>
</feature>
<dbReference type="Proteomes" id="UP000326029">
    <property type="component" value="Chromosome"/>
</dbReference>
<dbReference type="EMBL" id="CP023693">
    <property type="protein sequence ID" value="QEV35374.1"/>
    <property type="molecule type" value="Genomic_DNA"/>
</dbReference>
<reference evidence="2" key="3">
    <citation type="submission" date="2023-08" db="EMBL/GenBank/DDBJ databases">
        <authorList>
            <person name="Sun Q."/>
            <person name="Ohkuma M."/>
        </authorList>
    </citation>
    <scope>NUCLEOTIDE SEQUENCE</scope>
    <source>
        <strain evidence="2">JCM 4205</strain>
    </source>
</reference>
<evidence type="ECO:0000313" key="3">
    <source>
        <dbReference type="EMBL" id="QEV35374.1"/>
    </source>
</evidence>
<dbReference type="GeneID" id="95457420"/>
<evidence type="ECO:0000313" key="4">
    <source>
        <dbReference type="Proteomes" id="UP000326029"/>
    </source>
</evidence>
<keyword evidence="4" id="KW-1185">Reference proteome</keyword>
<protein>
    <submittedName>
        <fullName evidence="2">Uncharacterized protein</fullName>
    </submittedName>
</protein>
<accession>A0AAV4KNZ3</accession>
<reference evidence="2 5" key="1">
    <citation type="journal article" date="2014" name="Int. J. Syst. Evol. Microbiol.">
        <title>Complete genome sequence of Corynebacterium casei LMG S-19264T (=DSM 44701T), isolated from a smear-ripened cheese.</title>
        <authorList>
            <consortium name="US DOE Joint Genome Institute (JGI-PGF)"/>
            <person name="Walter F."/>
            <person name="Albersmeier A."/>
            <person name="Kalinowski J."/>
            <person name="Ruckert C."/>
        </authorList>
    </citation>
    <scope>NUCLEOTIDE SEQUENCE [LARGE SCALE GENOMIC DNA]</scope>
    <source>
        <strain evidence="2 5">JCM 4205</strain>
    </source>
</reference>
<evidence type="ECO:0000256" key="1">
    <source>
        <dbReference type="SAM" id="MobiDB-lite"/>
    </source>
</evidence>
<dbReference type="RefSeq" id="WP_152370964.1">
    <property type="nucleotide sequence ID" value="NZ_BMSJ01000011.1"/>
</dbReference>
<evidence type="ECO:0000313" key="2">
    <source>
        <dbReference type="EMBL" id="GGR43296.1"/>
    </source>
</evidence>
<evidence type="ECO:0000313" key="5">
    <source>
        <dbReference type="Proteomes" id="UP000642014"/>
    </source>
</evidence>